<evidence type="ECO:0000313" key="1">
    <source>
        <dbReference type="EMBL" id="EZQ02008.1"/>
    </source>
</evidence>
<dbReference type="InterPro" id="IPR036390">
    <property type="entry name" value="WH_DNA-bd_sf"/>
</dbReference>
<comment type="caution">
    <text evidence="1">The sequence shown here is derived from an EMBL/GenBank/DDBJ whole genome shotgun (WGS) entry which is preliminary data.</text>
</comment>
<protein>
    <submittedName>
        <fullName evidence="1">Uncharacterized protein</fullName>
    </submittedName>
</protein>
<name>A0A031LM85_9CREN</name>
<sequence>MIMIDLDPRDIEVLEVLTNLITISSYKLSKITGIPPASVWRTLVKLGYLNLVCKDGKHFRITARGLVLTYLFTNKKQIKAEVIEQLKRLWKYEGDEREIEQFLTYIVSFLKEHNISPFSICFNQPITIATLLLSNVDEASEDVKKVIARLVLNFFPNTKITEFCKGIISIDEHGIPYALAVDCKKDGVRLFHYCDIINKLYCKKV</sequence>
<dbReference type="Proteomes" id="UP000024332">
    <property type="component" value="Unassembled WGS sequence"/>
</dbReference>
<keyword evidence="2" id="KW-1185">Reference proteome</keyword>
<organism evidence="1 2">
    <name type="scientific">Candidatus Acidianus copahuensis</name>
    <dbReference type="NCBI Taxonomy" id="1160895"/>
    <lineage>
        <taxon>Archaea</taxon>
        <taxon>Thermoproteota</taxon>
        <taxon>Thermoprotei</taxon>
        <taxon>Sulfolobales</taxon>
        <taxon>Sulfolobaceae</taxon>
        <taxon>Acidianus</taxon>
    </lineage>
</organism>
<dbReference type="OrthoDB" id="33094at2157"/>
<dbReference type="SUPFAM" id="SSF46785">
    <property type="entry name" value="Winged helix' DNA-binding domain"/>
    <property type="match status" value="1"/>
</dbReference>
<dbReference type="AlphaFoldDB" id="A0A031LM85"/>
<reference evidence="1 2" key="1">
    <citation type="submission" date="2014-03" db="EMBL/GenBank/DDBJ databases">
        <title>Draft genome sequence of the novel thermoacidophilic archaea Acidianus copahuensis ALE1 strain, isolated from Copahue volcanic area in Neuquen Argentina.</title>
        <authorList>
            <person name="Urbieta M.S."/>
            <person name="Rascovan N."/>
            <person name="Castro C."/>
            <person name="Revale S."/>
            <person name="Giaveno M.A."/>
            <person name="Vazquez M.P."/>
            <person name="Donati E.R."/>
        </authorList>
    </citation>
    <scope>NUCLEOTIDE SEQUENCE [LARGE SCALE GENOMIC DNA]</scope>
    <source>
        <strain evidence="1 2">ALE1</strain>
    </source>
</reference>
<dbReference type="EMBL" id="JFZT01000057">
    <property type="protein sequence ID" value="EZQ02008.1"/>
    <property type="molecule type" value="Genomic_DNA"/>
</dbReference>
<dbReference type="STRING" id="1160895.CM19_11060"/>
<proteinExistence type="predicted"/>
<evidence type="ECO:0000313" key="2">
    <source>
        <dbReference type="Proteomes" id="UP000024332"/>
    </source>
</evidence>
<gene>
    <name evidence="1" type="ORF">CM19_11060</name>
</gene>
<accession>A0A031LM85</accession>